<dbReference type="PANTHER" id="PTHR13528:SF2">
    <property type="entry name" value="LARGE RIBOSOMAL SUBUNIT PROTEIN BL28M"/>
    <property type="match status" value="1"/>
</dbReference>
<protein>
    <recommendedName>
        <fullName evidence="4">Large ribosomal subunit protein bL28m</fullName>
    </recommendedName>
</protein>
<name>A0AAV7F4P0_ARIFI</name>
<evidence type="ECO:0000256" key="4">
    <source>
        <dbReference type="ARBA" id="ARBA00035269"/>
    </source>
</evidence>
<dbReference type="SUPFAM" id="SSF143800">
    <property type="entry name" value="L28p-like"/>
    <property type="match status" value="1"/>
</dbReference>
<comment type="similarity">
    <text evidence="1">Belongs to the bacterial ribosomal protein bL28 family.</text>
</comment>
<dbReference type="EMBL" id="JAINDJ010000002">
    <property type="protein sequence ID" value="KAG9456038.1"/>
    <property type="molecule type" value="Genomic_DNA"/>
</dbReference>
<dbReference type="GO" id="GO:0005762">
    <property type="term" value="C:mitochondrial large ribosomal subunit"/>
    <property type="evidence" value="ECO:0007669"/>
    <property type="project" value="TreeGrafter"/>
</dbReference>
<dbReference type="InterPro" id="IPR034704">
    <property type="entry name" value="Ribosomal_bL28/bL31-like_sf"/>
</dbReference>
<keyword evidence="7" id="KW-1185">Reference proteome</keyword>
<evidence type="ECO:0000256" key="1">
    <source>
        <dbReference type="ARBA" id="ARBA00008760"/>
    </source>
</evidence>
<dbReference type="AlphaFoldDB" id="A0AAV7F4P0"/>
<dbReference type="Gene3D" id="2.30.170.40">
    <property type="entry name" value="Ribosomal protein L28/L24"/>
    <property type="match status" value="1"/>
</dbReference>
<sequence>MSFRSRELFNKIVRKMGPDELTPQGKETLKKCLPNSKVVMSRAKRGIYAGRHIQFGNKVSEDGGNKSRRTWKPNVQEKRLFSYIHDRHIRVKVTTHALRCIDKAGGIDEYLLQTPYHKMDSELGLMWKARIEKMYETLSNTEVAFFSPEEEAKLEEEFKQLKIAKKEARREAKRSMSASSNKQIPTAVGSPDLKQADQVAAS</sequence>
<comment type="caution">
    <text evidence="6">The sequence shown here is derived from an EMBL/GenBank/DDBJ whole genome shotgun (WGS) entry which is preliminary data.</text>
</comment>
<evidence type="ECO:0000256" key="3">
    <source>
        <dbReference type="ARBA" id="ARBA00023274"/>
    </source>
</evidence>
<dbReference type="FunFam" id="2.30.170.40:FF:000003">
    <property type="entry name" value="54S ribosomal protein L24"/>
    <property type="match status" value="1"/>
</dbReference>
<dbReference type="InterPro" id="IPR026569">
    <property type="entry name" value="Ribosomal_bL28"/>
</dbReference>
<accession>A0AAV7F4P0</accession>
<feature type="region of interest" description="Disordered" evidence="5">
    <location>
        <begin position="169"/>
        <end position="202"/>
    </location>
</feature>
<evidence type="ECO:0000313" key="6">
    <source>
        <dbReference type="EMBL" id="KAG9456038.1"/>
    </source>
</evidence>
<evidence type="ECO:0000313" key="7">
    <source>
        <dbReference type="Proteomes" id="UP000825729"/>
    </source>
</evidence>
<dbReference type="GO" id="GO:0003735">
    <property type="term" value="F:structural constituent of ribosome"/>
    <property type="evidence" value="ECO:0007669"/>
    <property type="project" value="InterPro"/>
</dbReference>
<gene>
    <name evidence="6" type="ORF">H6P81_000546</name>
</gene>
<evidence type="ECO:0000256" key="5">
    <source>
        <dbReference type="SAM" id="MobiDB-lite"/>
    </source>
</evidence>
<dbReference type="Proteomes" id="UP000825729">
    <property type="component" value="Unassembled WGS sequence"/>
</dbReference>
<organism evidence="6 7">
    <name type="scientific">Aristolochia fimbriata</name>
    <name type="common">White veined hardy Dutchman's pipe vine</name>
    <dbReference type="NCBI Taxonomy" id="158543"/>
    <lineage>
        <taxon>Eukaryota</taxon>
        <taxon>Viridiplantae</taxon>
        <taxon>Streptophyta</taxon>
        <taxon>Embryophyta</taxon>
        <taxon>Tracheophyta</taxon>
        <taxon>Spermatophyta</taxon>
        <taxon>Magnoliopsida</taxon>
        <taxon>Magnoliidae</taxon>
        <taxon>Piperales</taxon>
        <taxon>Aristolochiaceae</taxon>
        <taxon>Aristolochia</taxon>
    </lineage>
</organism>
<keyword evidence="2" id="KW-0689">Ribosomal protein</keyword>
<reference evidence="6 7" key="1">
    <citation type="submission" date="2021-07" db="EMBL/GenBank/DDBJ databases">
        <title>The Aristolochia fimbriata genome: insights into angiosperm evolution, floral development and chemical biosynthesis.</title>
        <authorList>
            <person name="Jiao Y."/>
        </authorList>
    </citation>
    <scope>NUCLEOTIDE SEQUENCE [LARGE SCALE GENOMIC DNA]</scope>
    <source>
        <strain evidence="6">IBCAS-2021</strain>
        <tissue evidence="6">Leaf</tissue>
    </source>
</reference>
<dbReference type="InterPro" id="IPR037147">
    <property type="entry name" value="Ribosomal_bL28_sf"/>
</dbReference>
<dbReference type="HAMAP" id="MF_00373">
    <property type="entry name" value="Ribosomal_bL28"/>
    <property type="match status" value="1"/>
</dbReference>
<dbReference type="Pfam" id="PF00830">
    <property type="entry name" value="Ribosomal_L28"/>
    <property type="match status" value="1"/>
</dbReference>
<dbReference type="PANTHER" id="PTHR13528">
    <property type="entry name" value="39S RIBOSOMAL PROTEIN L28, MITOCHONDRIAL"/>
    <property type="match status" value="1"/>
</dbReference>
<evidence type="ECO:0000256" key="2">
    <source>
        <dbReference type="ARBA" id="ARBA00022980"/>
    </source>
</evidence>
<keyword evidence="3" id="KW-0687">Ribonucleoprotein</keyword>
<proteinExistence type="inferred from homology"/>